<feature type="compositionally biased region" description="Low complexity" evidence="1">
    <location>
        <begin position="135"/>
        <end position="147"/>
    </location>
</feature>
<feature type="region of interest" description="Disordered" evidence="1">
    <location>
        <begin position="88"/>
        <end position="152"/>
    </location>
</feature>
<evidence type="ECO:0000256" key="1">
    <source>
        <dbReference type="SAM" id="MobiDB-lite"/>
    </source>
</evidence>
<accession>A0A6J4VGL8</accession>
<gene>
    <name evidence="3" type="ORF">AVDCRST_MAG49-4494</name>
</gene>
<feature type="transmembrane region" description="Helical" evidence="2">
    <location>
        <begin position="61"/>
        <end position="83"/>
    </location>
</feature>
<dbReference type="AlphaFoldDB" id="A0A6J4VGL8"/>
<protein>
    <submittedName>
        <fullName evidence="3">Uncharacterized protein</fullName>
    </submittedName>
</protein>
<proteinExistence type="predicted"/>
<sequence length="280" mass="28764">MLWGAGTAAVGTNVRGGRRWETSGIDYARRGPAGRPPGGSTHTRARRRGLQMNRRSPSATLRALVCLAVSAAWLLSVTLAAAATGSPIPWVQAGTPSPESASAGRDAPSPDECTGQRPPLEAIPTAAAPPPATPASPAASPTAFVPPSGDPADAETVAAVTATMRGNLACLNAGDTLASFAFYTDRFLAGLLADAGVPELRRDYYDALATPFALPPSRRTSLDAIEQIQVLGDGRVGALVTTTNVDRTVNYVVFAPGPTDGSFLIDETIPVEVTPATPAP</sequence>
<dbReference type="EMBL" id="CADCWG010000317">
    <property type="protein sequence ID" value="CAA9578322.1"/>
    <property type="molecule type" value="Genomic_DNA"/>
</dbReference>
<feature type="region of interest" description="Disordered" evidence="1">
    <location>
        <begin position="22"/>
        <end position="55"/>
    </location>
</feature>
<evidence type="ECO:0000313" key="3">
    <source>
        <dbReference type="EMBL" id="CAA9578322.1"/>
    </source>
</evidence>
<evidence type="ECO:0000256" key="2">
    <source>
        <dbReference type="SAM" id="Phobius"/>
    </source>
</evidence>
<keyword evidence="2" id="KW-1133">Transmembrane helix</keyword>
<keyword evidence="2" id="KW-0472">Membrane</keyword>
<name>A0A6J4VGL8_9BACT</name>
<organism evidence="3">
    <name type="scientific">uncultured Thermomicrobiales bacterium</name>
    <dbReference type="NCBI Taxonomy" id="1645740"/>
    <lineage>
        <taxon>Bacteria</taxon>
        <taxon>Pseudomonadati</taxon>
        <taxon>Thermomicrobiota</taxon>
        <taxon>Thermomicrobia</taxon>
        <taxon>Thermomicrobiales</taxon>
        <taxon>environmental samples</taxon>
    </lineage>
</organism>
<keyword evidence="2" id="KW-0812">Transmembrane</keyword>
<reference evidence="3" key="1">
    <citation type="submission" date="2020-02" db="EMBL/GenBank/DDBJ databases">
        <authorList>
            <person name="Meier V. D."/>
        </authorList>
    </citation>
    <scope>NUCLEOTIDE SEQUENCE</scope>
    <source>
        <strain evidence="3">AVDCRST_MAG49</strain>
    </source>
</reference>